<feature type="region of interest" description="Disordered" evidence="3">
    <location>
        <begin position="60"/>
        <end position="311"/>
    </location>
</feature>
<proteinExistence type="inferred from homology"/>
<dbReference type="Proteomes" id="UP001359485">
    <property type="component" value="Unassembled WGS sequence"/>
</dbReference>
<evidence type="ECO:0000256" key="3">
    <source>
        <dbReference type="SAM" id="MobiDB-lite"/>
    </source>
</evidence>
<accession>A0ABR1B0E2</accession>
<dbReference type="InterPro" id="IPR018609">
    <property type="entry name" value="Bud13"/>
</dbReference>
<reference evidence="4 5" key="1">
    <citation type="submission" date="2023-09" db="EMBL/GenBank/DDBJ databases">
        <title>Genomes of two closely related lineages of the louse Polyplax serrata with different host specificities.</title>
        <authorList>
            <person name="Martinu J."/>
            <person name="Tarabai H."/>
            <person name="Stefka J."/>
            <person name="Hypsa V."/>
        </authorList>
    </citation>
    <scope>NUCLEOTIDE SEQUENCE [LARGE SCALE GENOMIC DNA]</scope>
    <source>
        <strain evidence="4">98ZLc_SE</strain>
    </source>
</reference>
<evidence type="ECO:0000256" key="1">
    <source>
        <dbReference type="ARBA" id="ARBA00011069"/>
    </source>
</evidence>
<sequence length="488" mass="57331">MKPINDEDLEIFDLAEDAPQIAGIIDERPEEIRVMSEYRSTKKWKIVTDEFGIEDLKITAIDRRKSDAGSPKREQEISIKIRKQSDSNESPPRKKVSEIKKEVDSDASPPRKRKEETIRKAIKKEKSDSDASPPRKSRKEESDSDASPPRKSNRKERDASPPRRRLDKDDSDASPPPRRRRHEREDSDPSPPRRRNQRSDSDSSPPRRRKHNDDSDASPPRRKYSSYNKKRESNRERDRSKERRKRSRSPTHGETSGRSKKDKEYGLKVLKNSEGEIKKVKKSSQLEKTLSGKKAGLQSADDMRKEGEKLKQKEREMFEKMSDEVTGRHAEAIVRNRKTGRRFDAKEEARKRREKEEKEAEKIAQYAVWGKGVKQVTDRQDKINDELYEMSKPLARYRDDKDLEEMLKNQEREGDPMLEYIRKKREAEAGPSKPQYEGSYMPNRYNIKPGHKWDGVDRSNGYEKKWFEEQNARKAREEEAFKWSTEDM</sequence>
<feature type="region of interest" description="Disordered" evidence="3">
    <location>
        <begin position="424"/>
        <end position="452"/>
    </location>
</feature>
<dbReference type="EMBL" id="JAWJWF010000005">
    <property type="protein sequence ID" value="KAK6632300.1"/>
    <property type="molecule type" value="Genomic_DNA"/>
</dbReference>
<evidence type="ECO:0000313" key="5">
    <source>
        <dbReference type="Proteomes" id="UP001359485"/>
    </source>
</evidence>
<evidence type="ECO:0000313" key="4">
    <source>
        <dbReference type="EMBL" id="KAK6632300.1"/>
    </source>
</evidence>
<feature type="region of interest" description="Disordered" evidence="3">
    <location>
        <begin position="335"/>
        <end position="360"/>
    </location>
</feature>
<feature type="compositionally biased region" description="Basic and acidic residues" evidence="3">
    <location>
        <begin position="113"/>
        <end position="129"/>
    </location>
</feature>
<dbReference type="Pfam" id="PF09736">
    <property type="entry name" value="Bud13"/>
    <property type="match status" value="1"/>
</dbReference>
<name>A0ABR1B0E2_POLSC</name>
<feature type="compositionally biased region" description="Basic and acidic residues" evidence="3">
    <location>
        <begin position="341"/>
        <end position="360"/>
    </location>
</feature>
<comment type="caution">
    <text evidence="4">The sequence shown here is derived from an EMBL/GenBank/DDBJ whole genome shotgun (WGS) entry which is preliminary data.</text>
</comment>
<feature type="compositionally biased region" description="Basic and acidic residues" evidence="3">
    <location>
        <begin position="255"/>
        <end position="278"/>
    </location>
</feature>
<feature type="compositionally biased region" description="Basic and acidic residues" evidence="3">
    <location>
        <begin position="155"/>
        <end position="168"/>
    </location>
</feature>
<organism evidence="4 5">
    <name type="scientific">Polyplax serrata</name>
    <name type="common">Common mouse louse</name>
    <dbReference type="NCBI Taxonomy" id="468196"/>
    <lineage>
        <taxon>Eukaryota</taxon>
        <taxon>Metazoa</taxon>
        <taxon>Ecdysozoa</taxon>
        <taxon>Arthropoda</taxon>
        <taxon>Hexapoda</taxon>
        <taxon>Insecta</taxon>
        <taxon>Pterygota</taxon>
        <taxon>Neoptera</taxon>
        <taxon>Paraneoptera</taxon>
        <taxon>Psocodea</taxon>
        <taxon>Troctomorpha</taxon>
        <taxon>Phthiraptera</taxon>
        <taxon>Anoplura</taxon>
        <taxon>Polyplacidae</taxon>
        <taxon>Polyplax</taxon>
    </lineage>
</organism>
<dbReference type="InterPro" id="IPR051112">
    <property type="entry name" value="CWC26_splicing_factor"/>
</dbReference>
<comment type="similarity">
    <text evidence="1">Belongs to the CWC26 family.</text>
</comment>
<gene>
    <name evidence="4" type="ORF">RUM44_007341</name>
</gene>
<feature type="compositionally biased region" description="Basic and acidic residues" evidence="3">
    <location>
        <begin position="229"/>
        <end position="241"/>
    </location>
</feature>
<dbReference type="PANTHER" id="PTHR31809">
    <property type="entry name" value="BUD13 HOMOLOG"/>
    <property type="match status" value="1"/>
</dbReference>
<dbReference type="PANTHER" id="PTHR31809:SF0">
    <property type="entry name" value="BUD13 HOMOLOG"/>
    <property type="match status" value="1"/>
</dbReference>
<evidence type="ECO:0000256" key="2">
    <source>
        <dbReference type="ARBA" id="ARBA00014454"/>
    </source>
</evidence>
<keyword evidence="5" id="KW-1185">Reference proteome</keyword>
<feature type="compositionally biased region" description="Basic and acidic residues" evidence="3">
    <location>
        <begin position="301"/>
        <end position="311"/>
    </location>
</feature>
<protein>
    <recommendedName>
        <fullName evidence="2">BUD13 homolog</fullName>
    </recommendedName>
</protein>
<feature type="compositionally biased region" description="Basic and acidic residues" evidence="3">
    <location>
        <begin position="60"/>
        <end position="104"/>
    </location>
</feature>